<organism evidence="3 4">
    <name type="scientific">Aulographum hederae CBS 113979</name>
    <dbReference type="NCBI Taxonomy" id="1176131"/>
    <lineage>
        <taxon>Eukaryota</taxon>
        <taxon>Fungi</taxon>
        <taxon>Dikarya</taxon>
        <taxon>Ascomycota</taxon>
        <taxon>Pezizomycotina</taxon>
        <taxon>Dothideomycetes</taxon>
        <taxon>Pleosporomycetidae</taxon>
        <taxon>Aulographales</taxon>
        <taxon>Aulographaceae</taxon>
    </lineage>
</organism>
<sequence length="401" mass="46774">MDPSTPPHSPQWREHDTIKRARFFDAYDNKENATSLGEICRQPDIDLPPSTARTWLKKRELLGDQALRRTRKINSRLGRKSKVSASDLEKITNQKDPIHEEPYENQAKTLDGKPSARTLQHHTAQDGARRFKKPSSSEISKKNKAVRVEYGQVYEKETLTGFWQWVWFTDEAHFLSAQLQNKAEFELRHPGQERSIKETKTSGLAVKIHCAAGVSYNHKGPLIFYKDPKEPSEKTYKPRKPRKTMYQTQEQYQKEVEKWEAAQPEAEVIPKGNAMSQEFYAREILPKHIKEIKALEEHYHRRFRFQEDGDPSHGIRSINNPCARLKRDADLLVLVHPAQSPDLNPIEACWQILKERLRGGNWQTVAEFKAAIQREWDGITIAAIRKRIREMPWRCKRVQEL</sequence>
<dbReference type="OrthoDB" id="5410741at2759"/>
<dbReference type="InterPro" id="IPR038717">
    <property type="entry name" value="Tc1-like_DDE_dom"/>
</dbReference>
<dbReference type="EMBL" id="ML977148">
    <property type="protein sequence ID" value="KAF1988676.1"/>
    <property type="molecule type" value="Genomic_DNA"/>
</dbReference>
<dbReference type="Proteomes" id="UP000800041">
    <property type="component" value="Unassembled WGS sequence"/>
</dbReference>
<dbReference type="GO" id="GO:0003676">
    <property type="term" value="F:nucleic acid binding"/>
    <property type="evidence" value="ECO:0007669"/>
    <property type="project" value="InterPro"/>
</dbReference>
<dbReference type="Gene3D" id="3.30.420.10">
    <property type="entry name" value="Ribonuclease H-like superfamily/Ribonuclease H"/>
    <property type="match status" value="1"/>
</dbReference>
<gene>
    <name evidence="3" type="ORF">K402DRAFT_391902</name>
</gene>
<dbReference type="AlphaFoldDB" id="A0A6G1H627"/>
<name>A0A6G1H627_9PEZI</name>
<evidence type="ECO:0000313" key="3">
    <source>
        <dbReference type="EMBL" id="KAF1988676.1"/>
    </source>
</evidence>
<accession>A0A6G1H627</accession>
<evidence type="ECO:0000313" key="4">
    <source>
        <dbReference type="Proteomes" id="UP000800041"/>
    </source>
</evidence>
<dbReference type="Pfam" id="PF13358">
    <property type="entry name" value="DDE_3"/>
    <property type="match status" value="1"/>
</dbReference>
<reference evidence="3" key="1">
    <citation type="journal article" date="2020" name="Stud. Mycol.">
        <title>101 Dothideomycetes genomes: a test case for predicting lifestyles and emergence of pathogens.</title>
        <authorList>
            <person name="Haridas S."/>
            <person name="Albert R."/>
            <person name="Binder M."/>
            <person name="Bloem J."/>
            <person name="Labutti K."/>
            <person name="Salamov A."/>
            <person name="Andreopoulos B."/>
            <person name="Baker S."/>
            <person name="Barry K."/>
            <person name="Bills G."/>
            <person name="Bluhm B."/>
            <person name="Cannon C."/>
            <person name="Castanera R."/>
            <person name="Culley D."/>
            <person name="Daum C."/>
            <person name="Ezra D."/>
            <person name="Gonzalez J."/>
            <person name="Henrissat B."/>
            <person name="Kuo A."/>
            <person name="Liang C."/>
            <person name="Lipzen A."/>
            <person name="Lutzoni F."/>
            <person name="Magnuson J."/>
            <person name="Mondo S."/>
            <person name="Nolan M."/>
            <person name="Ohm R."/>
            <person name="Pangilinan J."/>
            <person name="Park H.-J."/>
            <person name="Ramirez L."/>
            <person name="Alfaro M."/>
            <person name="Sun H."/>
            <person name="Tritt A."/>
            <person name="Yoshinaga Y."/>
            <person name="Zwiers L.-H."/>
            <person name="Turgeon B."/>
            <person name="Goodwin S."/>
            <person name="Spatafora J."/>
            <person name="Crous P."/>
            <person name="Grigoriev I."/>
        </authorList>
    </citation>
    <scope>NUCLEOTIDE SEQUENCE</scope>
    <source>
        <strain evidence="3">CBS 113979</strain>
    </source>
</reference>
<feature type="domain" description="Tc1-like transposase DDE" evidence="2">
    <location>
        <begin position="302"/>
        <end position="368"/>
    </location>
</feature>
<feature type="region of interest" description="Disordered" evidence="1">
    <location>
        <begin position="77"/>
        <end position="116"/>
    </location>
</feature>
<proteinExistence type="predicted"/>
<evidence type="ECO:0000256" key="1">
    <source>
        <dbReference type="SAM" id="MobiDB-lite"/>
    </source>
</evidence>
<keyword evidence="4" id="KW-1185">Reference proteome</keyword>
<feature type="non-terminal residue" evidence="3">
    <location>
        <position position="401"/>
    </location>
</feature>
<evidence type="ECO:0000259" key="2">
    <source>
        <dbReference type="Pfam" id="PF13358"/>
    </source>
</evidence>
<protein>
    <recommendedName>
        <fullName evidence="2">Tc1-like transposase DDE domain-containing protein</fullName>
    </recommendedName>
</protein>
<dbReference type="InterPro" id="IPR036397">
    <property type="entry name" value="RNaseH_sf"/>
</dbReference>
<feature type="compositionally biased region" description="Basic and acidic residues" evidence="1">
    <location>
        <begin position="87"/>
        <end position="102"/>
    </location>
</feature>